<dbReference type="Proteomes" id="UP001055439">
    <property type="component" value="Chromosome 7"/>
</dbReference>
<feature type="transmembrane region" description="Helical" evidence="2">
    <location>
        <begin position="296"/>
        <end position="319"/>
    </location>
</feature>
<proteinExistence type="predicted"/>
<dbReference type="InterPro" id="IPR009631">
    <property type="entry name" value="CGLD27-like"/>
</dbReference>
<reference evidence="3" key="1">
    <citation type="submission" date="2022-05" db="EMBL/GenBank/DDBJ databases">
        <title>The Musa troglodytarum L. genome provides insights into the mechanism of non-climacteric behaviour and enrichment of carotenoids.</title>
        <authorList>
            <person name="Wang J."/>
        </authorList>
    </citation>
    <scope>NUCLEOTIDE SEQUENCE</scope>
    <source>
        <tissue evidence="3">Leaf</tissue>
    </source>
</reference>
<feature type="transmembrane region" description="Helical" evidence="2">
    <location>
        <begin position="371"/>
        <end position="391"/>
    </location>
</feature>
<dbReference type="OrthoDB" id="192326at2759"/>
<organism evidence="3 4">
    <name type="scientific">Musa troglodytarum</name>
    <name type="common">fe'i banana</name>
    <dbReference type="NCBI Taxonomy" id="320322"/>
    <lineage>
        <taxon>Eukaryota</taxon>
        <taxon>Viridiplantae</taxon>
        <taxon>Streptophyta</taxon>
        <taxon>Embryophyta</taxon>
        <taxon>Tracheophyta</taxon>
        <taxon>Spermatophyta</taxon>
        <taxon>Magnoliopsida</taxon>
        <taxon>Liliopsida</taxon>
        <taxon>Zingiberales</taxon>
        <taxon>Musaceae</taxon>
        <taxon>Musa</taxon>
    </lineage>
</organism>
<dbReference type="AlphaFoldDB" id="A0A9E7GHT4"/>
<keyword evidence="2" id="KW-0472">Membrane</keyword>
<keyword evidence="2" id="KW-1133">Transmembrane helix</keyword>
<gene>
    <name evidence="3" type="ORF">MUK42_36172</name>
</gene>
<keyword evidence="2" id="KW-0812">Transmembrane</keyword>
<feature type="region of interest" description="Disordered" evidence="1">
    <location>
        <begin position="36"/>
        <end position="56"/>
    </location>
</feature>
<dbReference type="PANTHER" id="PTHR34214">
    <property type="match status" value="1"/>
</dbReference>
<feature type="transmembrane region" description="Helical" evidence="2">
    <location>
        <begin position="93"/>
        <end position="116"/>
    </location>
</feature>
<feature type="compositionally biased region" description="Low complexity" evidence="1">
    <location>
        <begin position="36"/>
        <end position="54"/>
    </location>
</feature>
<evidence type="ECO:0000313" key="3">
    <source>
        <dbReference type="EMBL" id="URE15055.1"/>
    </source>
</evidence>
<keyword evidence="4" id="KW-1185">Reference proteome</keyword>
<sequence>MAASLFLSLLPSHKLPSNSTPVLTWRTANKKQKSRSICPISASSSSSFRNGSPSETDCPVPLDQQPVNEFQSLSTSLPFSWAAADLRLYSSRLALTGASFALLVGLPVSAFGTGSLSDPRCALGAVSAGLLAVTLAVLRMYLGWAYIGNRLLSATVEYEETGWYDGQIWVKTPEVLARDRLLGSFSVKPVLSRVKFTLIGLAISLVACAFLFINIENPRDTTKDAGERAVAGAYSDESARSFEPDAFCEALIGIRPIVTYVHRPHDFVPRSCRLADLSASPPRVLTLDFVVHRNHALAFFSEVFFPYPVLVFLFLCLFLRRYDDLRIFVCNLSQSVMTSRLWRMYADRQFYKWEKTVLWDMIEPYRRPKSFTPLISIYVAAFYTGVIGSAITEQLYKEKYWEEHPGEAVPIMRPKFYWGPWKVYRGEELPPNM</sequence>
<evidence type="ECO:0000256" key="1">
    <source>
        <dbReference type="SAM" id="MobiDB-lite"/>
    </source>
</evidence>
<dbReference type="PANTHER" id="PTHR34214:SF1">
    <property type="entry name" value="DUF1230 FAMILY PROTEIN"/>
    <property type="match status" value="1"/>
</dbReference>
<dbReference type="Pfam" id="PF06799">
    <property type="entry name" value="CGLD27-like"/>
    <property type="match status" value="1"/>
</dbReference>
<dbReference type="EMBL" id="CP097509">
    <property type="protein sequence ID" value="URE15055.1"/>
    <property type="molecule type" value="Genomic_DNA"/>
</dbReference>
<evidence type="ECO:0000256" key="2">
    <source>
        <dbReference type="SAM" id="Phobius"/>
    </source>
</evidence>
<accession>A0A9E7GHT4</accession>
<protein>
    <submittedName>
        <fullName evidence="3">Uncharacterized protein</fullName>
    </submittedName>
</protein>
<feature type="transmembrane region" description="Helical" evidence="2">
    <location>
        <begin position="122"/>
        <end position="142"/>
    </location>
</feature>
<evidence type="ECO:0000313" key="4">
    <source>
        <dbReference type="Proteomes" id="UP001055439"/>
    </source>
</evidence>
<feature type="transmembrane region" description="Helical" evidence="2">
    <location>
        <begin position="196"/>
        <end position="215"/>
    </location>
</feature>
<name>A0A9E7GHT4_9LILI</name>